<evidence type="ECO:0000256" key="2">
    <source>
        <dbReference type="ARBA" id="ARBA00012190"/>
    </source>
</evidence>
<dbReference type="EMBL" id="DS268491">
    <property type="protein sequence ID" value="EFP11597.1"/>
    <property type="molecule type" value="Genomic_DNA"/>
</dbReference>
<evidence type="ECO:0000256" key="8">
    <source>
        <dbReference type="ARBA" id="ARBA00023242"/>
    </source>
</evidence>
<dbReference type="GO" id="GO:0006281">
    <property type="term" value="P:DNA repair"/>
    <property type="evidence" value="ECO:0007669"/>
    <property type="project" value="TreeGrafter"/>
</dbReference>
<dbReference type="InterPro" id="IPR029063">
    <property type="entry name" value="SAM-dependent_MTases_sf"/>
</dbReference>
<evidence type="ECO:0000313" key="14">
    <source>
        <dbReference type="EMBL" id="EFP11597.1"/>
    </source>
</evidence>
<dbReference type="Proteomes" id="UP000008281">
    <property type="component" value="Unassembled WGS sequence"/>
</dbReference>
<comment type="similarity">
    <text evidence="11">Belongs to the class I-like SAM-binding methyltransferase superfamily. DOT1 family.</text>
</comment>
<dbReference type="InterPro" id="IPR025789">
    <property type="entry name" value="DOT1_dom"/>
</dbReference>
<dbReference type="GO" id="GO:0000077">
    <property type="term" value="P:DNA damage checkpoint signaling"/>
    <property type="evidence" value="ECO:0007669"/>
    <property type="project" value="TreeGrafter"/>
</dbReference>
<feature type="domain" description="DOT1" evidence="13">
    <location>
        <begin position="8"/>
        <end position="338"/>
    </location>
</feature>
<dbReference type="GO" id="GO:0035097">
    <property type="term" value="C:histone methyltransferase complex"/>
    <property type="evidence" value="ECO:0007669"/>
    <property type="project" value="UniProtKB-ARBA"/>
</dbReference>
<feature type="region of interest" description="Disordered" evidence="12">
    <location>
        <begin position="336"/>
        <end position="389"/>
    </location>
</feature>
<feature type="region of interest" description="Disordered" evidence="12">
    <location>
        <begin position="611"/>
        <end position="642"/>
    </location>
</feature>
<proteinExistence type="inferred from homology"/>
<reference evidence="14" key="1">
    <citation type="submission" date="2007-07" db="EMBL/GenBank/DDBJ databases">
        <title>PCAP assembly of the Caenorhabditis remanei genome.</title>
        <authorList>
            <consortium name="The Caenorhabditis remanei Sequencing Consortium"/>
            <person name="Wilson R.K."/>
        </authorList>
    </citation>
    <scope>NUCLEOTIDE SEQUENCE [LARGE SCALE GENOMIC DNA]</scope>
    <source>
        <strain evidence="14">PB4641</strain>
    </source>
</reference>
<organism evidence="15">
    <name type="scientific">Caenorhabditis remanei</name>
    <name type="common">Caenorhabditis vulgaris</name>
    <dbReference type="NCBI Taxonomy" id="31234"/>
    <lineage>
        <taxon>Eukaryota</taxon>
        <taxon>Metazoa</taxon>
        <taxon>Ecdysozoa</taxon>
        <taxon>Nematoda</taxon>
        <taxon>Chromadorea</taxon>
        <taxon>Rhabditida</taxon>
        <taxon>Rhabditina</taxon>
        <taxon>Rhabditomorpha</taxon>
        <taxon>Rhabditoidea</taxon>
        <taxon>Rhabditidae</taxon>
        <taxon>Peloderinae</taxon>
        <taxon>Caenorhabditis</taxon>
    </lineage>
</organism>
<evidence type="ECO:0000256" key="12">
    <source>
        <dbReference type="SAM" id="MobiDB-lite"/>
    </source>
</evidence>
<dbReference type="EC" id="2.1.1.360" evidence="2 11"/>
<feature type="region of interest" description="Disordered" evidence="12">
    <location>
        <begin position="426"/>
        <end position="457"/>
    </location>
</feature>
<comment type="catalytic activity">
    <reaction evidence="10 11">
        <text>L-lysyl(79)-[histone H3] + 3 S-adenosyl-L-methionine = N(6),N(6),N(6)-trimethyl-L-lysyl(79)-[histone H3] + 3 S-adenosyl-L-homocysteine + 3 H(+)</text>
        <dbReference type="Rhea" id="RHEA:60328"/>
        <dbReference type="Rhea" id="RHEA-COMP:15549"/>
        <dbReference type="Rhea" id="RHEA-COMP:15552"/>
        <dbReference type="ChEBI" id="CHEBI:15378"/>
        <dbReference type="ChEBI" id="CHEBI:29969"/>
        <dbReference type="ChEBI" id="CHEBI:57856"/>
        <dbReference type="ChEBI" id="CHEBI:59789"/>
        <dbReference type="ChEBI" id="CHEBI:61961"/>
        <dbReference type="EC" id="2.1.1.360"/>
    </reaction>
</comment>
<dbReference type="Pfam" id="PF08123">
    <property type="entry name" value="DOT1"/>
    <property type="match status" value="1"/>
</dbReference>
<feature type="region of interest" description="Disordered" evidence="12">
    <location>
        <begin position="884"/>
        <end position="907"/>
    </location>
</feature>
<evidence type="ECO:0000256" key="4">
    <source>
        <dbReference type="ARBA" id="ARBA00022603"/>
    </source>
</evidence>
<evidence type="ECO:0000256" key="1">
    <source>
        <dbReference type="ARBA" id="ARBA00004123"/>
    </source>
</evidence>
<dbReference type="CDD" id="cd02440">
    <property type="entry name" value="AdoMet_MTases"/>
    <property type="match status" value="1"/>
</dbReference>
<evidence type="ECO:0000256" key="6">
    <source>
        <dbReference type="ARBA" id="ARBA00022691"/>
    </source>
</evidence>
<dbReference type="HOGENOM" id="CLU_320095_0_0_1"/>
<dbReference type="OrthoDB" id="443402at2759"/>
<feature type="compositionally biased region" description="Basic and acidic residues" evidence="12">
    <location>
        <begin position="336"/>
        <end position="345"/>
    </location>
</feature>
<evidence type="ECO:0000256" key="11">
    <source>
        <dbReference type="RuleBase" id="RU271113"/>
    </source>
</evidence>
<evidence type="ECO:0000256" key="3">
    <source>
        <dbReference type="ARBA" id="ARBA00020987"/>
    </source>
</evidence>
<dbReference type="PROSITE" id="PS51569">
    <property type="entry name" value="DOT1"/>
    <property type="match status" value="1"/>
</dbReference>
<accession>E3MXF4</accession>
<evidence type="ECO:0000256" key="5">
    <source>
        <dbReference type="ARBA" id="ARBA00022679"/>
    </source>
</evidence>
<evidence type="ECO:0000313" key="15">
    <source>
        <dbReference type="Proteomes" id="UP000008281"/>
    </source>
</evidence>
<feature type="region of interest" description="Disordered" evidence="12">
    <location>
        <begin position="469"/>
        <end position="508"/>
    </location>
</feature>
<dbReference type="STRING" id="31234.E3MXF4"/>
<gene>
    <name evidence="14" type="ORF">CRE_28902</name>
</gene>
<dbReference type="SUPFAM" id="SSF53335">
    <property type="entry name" value="S-adenosyl-L-methionine-dependent methyltransferases"/>
    <property type="match status" value="1"/>
</dbReference>
<dbReference type="AlphaFoldDB" id="E3MXF4"/>
<dbReference type="InterPro" id="IPR030445">
    <property type="entry name" value="H3-K79_meTrfase"/>
</dbReference>
<evidence type="ECO:0000256" key="9">
    <source>
        <dbReference type="ARBA" id="ARBA00029821"/>
    </source>
</evidence>
<dbReference type="GO" id="GO:0140956">
    <property type="term" value="F:histone H3K79 trimethyltransferase activity"/>
    <property type="evidence" value="ECO:0007669"/>
    <property type="project" value="UniProtKB-EC"/>
</dbReference>
<feature type="compositionally biased region" description="Polar residues" evidence="12">
    <location>
        <begin position="380"/>
        <end position="389"/>
    </location>
</feature>
<name>E3MXF4_CAERE</name>
<keyword evidence="6 11" id="KW-0949">S-adenosyl-L-methionine</keyword>
<keyword evidence="5 11" id="KW-0808">Transferase</keyword>
<dbReference type="PANTHER" id="PTHR21451">
    <property type="entry name" value="HISTONE H3 METHYLTRANSFERASE"/>
    <property type="match status" value="1"/>
</dbReference>
<dbReference type="GO" id="GO:0032259">
    <property type="term" value="P:methylation"/>
    <property type="evidence" value="ECO:0007669"/>
    <property type="project" value="UniProtKB-KW"/>
</dbReference>
<keyword evidence="7 11" id="KW-0156">Chromatin regulator</keyword>
<dbReference type="InParanoid" id="E3MXF4"/>
<keyword evidence="15" id="KW-1185">Reference proteome</keyword>
<comment type="miscellaneous">
    <text evidence="11">In contrast to other lysine histone methyltransferases, it does not contain a SET domain, suggesting the existence of another mechanism for methylation of lysine residues of histones.</text>
</comment>
<evidence type="ECO:0000259" key="13">
    <source>
        <dbReference type="PROSITE" id="PS51569"/>
    </source>
</evidence>
<protein>
    <recommendedName>
        <fullName evidence="3 11">Histone-lysine N-methyltransferase, H3 lysine-79 specific</fullName>
        <ecNumber evidence="2 11">2.1.1.360</ecNumber>
    </recommendedName>
    <alternativeName>
        <fullName evidence="9 11">Histone H3-K79 methyltransferase</fullName>
    </alternativeName>
</protein>
<dbReference type="eggNOG" id="KOG3924">
    <property type="taxonomic scope" value="Eukaryota"/>
</dbReference>
<dbReference type="PANTHER" id="PTHR21451:SF0">
    <property type="entry name" value="HISTONE-LYSINE N-METHYLTRANSFERASE, H3 LYSINE-79 SPECIFIC"/>
    <property type="match status" value="1"/>
</dbReference>
<keyword evidence="4 11" id="KW-0489">Methyltransferase</keyword>
<keyword evidence="8 11" id="KW-0539">Nucleus</keyword>
<evidence type="ECO:0000256" key="10">
    <source>
        <dbReference type="ARBA" id="ARBA00047770"/>
    </source>
</evidence>
<comment type="subcellular location">
    <subcellularLocation>
        <location evidence="1 11">Nucleus</location>
    </subcellularLocation>
</comment>
<dbReference type="FunFam" id="3.40.50.150:FF:000033">
    <property type="entry name" value="Histone-lysine N-methyltransferase, H3 lysine-79 specific"/>
    <property type="match status" value="1"/>
</dbReference>
<comment type="function">
    <text evidence="11">Histone methyltransferase that specifically trimethylates histone H3 to form H3K79me3. This methylation is required for telomere silencing and for the pachytene checkpoint during the meiotic cell cycle by allowing the recruitment of RAD9 to double strand breaks. Nucleosomes are preferred as substrate compared to free histone.</text>
</comment>
<dbReference type="Gene3D" id="3.40.50.150">
    <property type="entry name" value="Vaccinia Virus protein VP39"/>
    <property type="match status" value="1"/>
</dbReference>
<sequence>MAEDGARPEIKLASVFYEGKPLVIPGYQLHISIQVTQILHKMKKMIPHLFEKFPQKFHDEKGLKLQEVLDVVELYNKVAKPHANTWSGSYNEGILGEWGNPKCSDAVAEDIVMWAYGMGIKRPLDLNNHYKSFSAETYGETNLKQMAKICDEIDIGKKDVFVDLGCGVGQLVCFVAAYKQCKKSVGIEKSDLPYECSTQVTGYFKKLMSHFGKKHGKFEISHGDMLDEKYRKLICEEATVIFINNLMFDEKLMFQLKLILQDLKPGTKVITTKPVCDIRRTDLSDRSLGVLTYDITALSETSVLTSLVGGVSWTQTAVPFYLTIMRQDKLEKYFEQKKTSEETERKPKRRREKEESSGEKRKKTKRRRQESEDSEDSEDVTMSSTASLDSKTLEVSEVIVKDSEAPEVPPSLQKRETLVSILETQFKDSEDVETPDSAISDVKKDSGAPNSIKMTPEDVEKAIARIQMRSTTPEASEAIVKDSEGVETSEAPNSIRMTPEYAPECPPPLQKRVTLASLLEAQFSPQKPSESPQIDLESKIFEIQMRSEAPDDVMTWLQTPESSILILDDEKLNPETPEDVKILKSIDFDVTIETMTSDDVTNVLKSLEDSEDVKTSEVVVKDSEAPESVDVKDSEAPEVGVKDSEDPVLNVVNVDSEAPESVNVKVISMTSDDMILKTSEIQEAPDDVTMDSEAFGGENIIQKDSEAPKVDVTAPESPVLNAVKLNSEAPESVDVKVKSTSDDMILKTSEIQEAPDDGTMVLKTSEIQEIDVKMDSESPVFNVTMDSEASEGNKIIQKDSEAPEVDVTAPDDVTMVLRTSEVQDPEDVTAIPKTPRHQTIIEPPIDTEPVVAPPPSSMVTRMISPIMSFARNYFFPVRLLPTQSAESAESTLPNIQEDTTSSSTKKN</sequence>
<evidence type="ECO:0000256" key="7">
    <source>
        <dbReference type="ARBA" id="ARBA00022853"/>
    </source>
</evidence>